<organism evidence="5">
    <name type="scientific">Gongylonema pulchrum</name>
    <dbReference type="NCBI Taxonomy" id="637853"/>
    <lineage>
        <taxon>Eukaryota</taxon>
        <taxon>Metazoa</taxon>
        <taxon>Ecdysozoa</taxon>
        <taxon>Nematoda</taxon>
        <taxon>Chromadorea</taxon>
        <taxon>Rhabditida</taxon>
        <taxon>Spirurina</taxon>
        <taxon>Spiruromorpha</taxon>
        <taxon>Spiruroidea</taxon>
        <taxon>Gongylonematidae</taxon>
        <taxon>Gongylonema</taxon>
    </lineage>
</organism>
<dbReference type="PROSITE" id="PS51670">
    <property type="entry name" value="SHKT"/>
    <property type="match status" value="1"/>
</dbReference>
<reference evidence="5" key="1">
    <citation type="submission" date="2016-06" db="UniProtKB">
        <authorList>
            <consortium name="WormBaseParasite"/>
        </authorList>
    </citation>
    <scope>IDENTIFICATION</scope>
</reference>
<evidence type="ECO:0000313" key="5">
    <source>
        <dbReference type="WBParaSite" id="GPUH_0000617601-mRNA-1"/>
    </source>
</evidence>
<dbReference type="SMART" id="SM00254">
    <property type="entry name" value="ShKT"/>
    <property type="match status" value="1"/>
</dbReference>
<dbReference type="OrthoDB" id="5836328at2759"/>
<dbReference type="EMBL" id="UYRT01014079">
    <property type="protein sequence ID" value="VDK53674.1"/>
    <property type="molecule type" value="Genomic_DNA"/>
</dbReference>
<comment type="caution">
    <text evidence="1">Lacks conserved residue(s) required for the propagation of feature annotation.</text>
</comment>
<dbReference type="WBParaSite" id="GPUH_0000617601-mRNA-1">
    <property type="protein sequence ID" value="GPUH_0000617601-mRNA-1"/>
    <property type="gene ID" value="GPUH_0000617601"/>
</dbReference>
<dbReference type="Proteomes" id="UP000271098">
    <property type="component" value="Unassembled WGS sequence"/>
</dbReference>
<dbReference type="Gene3D" id="1.10.10.1940">
    <property type="match status" value="1"/>
</dbReference>
<evidence type="ECO:0000313" key="4">
    <source>
        <dbReference type="Proteomes" id="UP000271098"/>
    </source>
</evidence>
<dbReference type="Pfam" id="PF01549">
    <property type="entry name" value="ShK"/>
    <property type="match status" value="1"/>
</dbReference>
<reference evidence="3 4" key="2">
    <citation type="submission" date="2018-11" db="EMBL/GenBank/DDBJ databases">
        <authorList>
            <consortium name="Pathogen Informatics"/>
        </authorList>
    </citation>
    <scope>NUCLEOTIDE SEQUENCE [LARGE SCALE GENOMIC DNA]</scope>
</reference>
<gene>
    <name evidence="3" type="ORF">GPUH_LOCUS6169</name>
</gene>
<evidence type="ECO:0000259" key="2">
    <source>
        <dbReference type="PROSITE" id="PS51670"/>
    </source>
</evidence>
<feature type="domain" description="ShKT" evidence="2">
    <location>
        <begin position="34"/>
        <end position="75"/>
    </location>
</feature>
<dbReference type="InterPro" id="IPR003582">
    <property type="entry name" value="ShKT_dom"/>
</dbReference>
<sequence>MSVDPKCNDAKYAAIANKCRKRCRSCCLHPDYNCVNAPDPVMDCEFAVKQHLCNTTNYLMKMILAQDCPASCGLCNCKNCCPKKSLMGAMLCCNPDNTTPEILVADH</sequence>
<proteinExistence type="predicted"/>
<accession>A0A183DBS7</accession>
<evidence type="ECO:0000313" key="3">
    <source>
        <dbReference type="EMBL" id="VDK53674.1"/>
    </source>
</evidence>
<dbReference type="AlphaFoldDB" id="A0A183DBS7"/>
<name>A0A183DBS7_9BILA</name>
<evidence type="ECO:0000256" key="1">
    <source>
        <dbReference type="PROSITE-ProRule" id="PRU01005"/>
    </source>
</evidence>
<protein>
    <submittedName>
        <fullName evidence="5">ShKT domain-containing protein</fullName>
    </submittedName>
</protein>
<keyword evidence="4" id="KW-1185">Reference proteome</keyword>